<dbReference type="PROSITE" id="PS50928">
    <property type="entry name" value="ABC_TM1"/>
    <property type="match status" value="1"/>
</dbReference>
<keyword evidence="6 7" id="KW-0472">Membrane</keyword>
<feature type="transmembrane region" description="Helical" evidence="7">
    <location>
        <begin position="77"/>
        <end position="97"/>
    </location>
</feature>
<feature type="transmembrane region" description="Helical" evidence="7">
    <location>
        <begin position="21"/>
        <end position="44"/>
    </location>
</feature>
<dbReference type="AlphaFoldDB" id="A0A0M6WTU7"/>
<name>A0A0M6WTU7_9FIRM</name>
<evidence type="ECO:0000313" key="10">
    <source>
        <dbReference type="Proteomes" id="UP000049828"/>
    </source>
</evidence>
<dbReference type="OrthoDB" id="9779462at2"/>
<dbReference type="InterPro" id="IPR035906">
    <property type="entry name" value="MetI-like_sf"/>
</dbReference>
<dbReference type="GO" id="GO:0055085">
    <property type="term" value="P:transmembrane transport"/>
    <property type="evidence" value="ECO:0007669"/>
    <property type="project" value="InterPro"/>
</dbReference>
<sequence length="298" mass="33017">MTGKHSSVQRRQTLKAYGFMTPALIIIILFTIIPIIGSLVLMFYDYSVLGQTKFVGLKNFVKAFHDRVFWISIKNSVIFVVVVPIIQILSILLAVLVNKKLPGIGIFRTLFYIPVVTSMVAVSIMWGFIFDTSGIINTALKELKVISMPLGFLSDKNTAMICLMFITIWQGLGYYMMMYLAGLQGIPQELCEAATIDGANAVKVFTRIKLPMLKPYIWFCSLNSVISAIGVFDVVFVLTKGGPNDATMVINYYSYTKAFSDFQFGYAAAIGAVQAVVTTMLSIVVFVYGKRGGMTNNE</sequence>
<dbReference type="PANTHER" id="PTHR43227:SF11">
    <property type="entry name" value="BLL4140 PROTEIN"/>
    <property type="match status" value="1"/>
</dbReference>
<evidence type="ECO:0000256" key="6">
    <source>
        <dbReference type="ARBA" id="ARBA00023136"/>
    </source>
</evidence>
<evidence type="ECO:0000256" key="5">
    <source>
        <dbReference type="ARBA" id="ARBA00022989"/>
    </source>
</evidence>
<feature type="domain" description="ABC transmembrane type-1" evidence="8">
    <location>
        <begin position="72"/>
        <end position="285"/>
    </location>
</feature>
<dbReference type="CDD" id="cd06261">
    <property type="entry name" value="TM_PBP2"/>
    <property type="match status" value="1"/>
</dbReference>
<dbReference type="EMBL" id="CVRS01000083">
    <property type="protein sequence ID" value="CRL40619.1"/>
    <property type="molecule type" value="Genomic_DNA"/>
</dbReference>
<evidence type="ECO:0000256" key="4">
    <source>
        <dbReference type="ARBA" id="ARBA00022692"/>
    </source>
</evidence>
<keyword evidence="5 7" id="KW-1133">Transmembrane helix</keyword>
<dbReference type="RefSeq" id="WP_021924089.1">
    <property type="nucleotide sequence ID" value="NZ_CVRS01000083.1"/>
</dbReference>
<organism evidence="9 10">
    <name type="scientific">Roseburia inulinivorans</name>
    <dbReference type="NCBI Taxonomy" id="360807"/>
    <lineage>
        <taxon>Bacteria</taxon>
        <taxon>Bacillati</taxon>
        <taxon>Bacillota</taxon>
        <taxon>Clostridia</taxon>
        <taxon>Lachnospirales</taxon>
        <taxon>Lachnospiraceae</taxon>
        <taxon>Roseburia</taxon>
    </lineage>
</organism>
<dbReference type="SUPFAM" id="SSF161098">
    <property type="entry name" value="MetI-like"/>
    <property type="match status" value="1"/>
</dbReference>
<keyword evidence="3" id="KW-1003">Cell membrane</keyword>
<protein>
    <submittedName>
        <fullName evidence="9">ABC transporter inner membrane protein</fullName>
    </submittedName>
</protein>
<keyword evidence="4 7" id="KW-0812">Transmembrane</keyword>
<gene>
    <name evidence="9" type="ORF">RIL183_26911</name>
</gene>
<reference evidence="10" key="1">
    <citation type="submission" date="2015-05" db="EMBL/GenBank/DDBJ databases">
        <authorList>
            <consortium name="Pathogen Informatics"/>
        </authorList>
    </citation>
    <scope>NUCLEOTIDE SEQUENCE [LARGE SCALE GENOMIC DNA]</scope>
    <source>
        <strain evidence="10">L1-83</strain>
    </source>
</reference>
<dbReference type="Proteomes" id="UP000049828">
    <property type="component" value="Unassembled WGS sequence"/>
</dbReference>
<dbReference type="GO" id="GO:0005886">
    <property type="term" value="C:plasma membrane"/>
    <property type="evidence" value="ECO:0007669"/>
    <property type="project" value="UniProtKB-SubCell"/>
</dbReference>
<proteinExistence type="inferred from homology"/>
<evidence type="ECO:0000256" key="2">
    <source>
        <dbReference type="ARBA" id="ARBA00022448"/>
    </source>
</evidence>
<accession>A0A0M6WTU7</accession>
<comment type="similarity">
    <text evidence="7">Belongs to the binding-protein-dependent transport system permease family.</text>
</comment>
<dbReference type="Gene3D" id="1.10.3720.10">
    <property type="entry name" value="MetI-like"/>
    <property type="match status" value="1"/>
</dbReference>
<feature type="transmembrane region" description="Helical" evidence="7">
    <location>
        <begin position="264"/>
        <end position="288"/>
    </location>
</feature>
<keyword evidence="2 7" id="KW-0813">Transport</keyword>
<evidence type="ECO:0000259" key="8">
    <source>
        <dbReference type="PROSITE" id="PS50928"/>
    </source>
</evidence>
<dbReference type="InterPro" id="IPR000515">
    <property type="entry name" value="MetI-like"/>
</dbReference>
<evidence type="ECO:0000256" key="1">
    <source>
        <dbReference type="ARBA" id="ARBA00004651"/>
    </source>
</evidence>
<evidence type="ECO:0000256" key="3">
    <source>
        <dbReference type="ARBA" id="ARBA00022475"/>
    </source>
</evidence>
<keyword evidence="10" id="KW-1185">Reference proteome</keyword>
<comment type="subcellular location">
    <subcellularLocation>
        <location evidence="1 7">Cell membrane</location>
        <topology evidence="1 7">Multi-pass membrane protein</topology>
    </subcellularLocation>
</comment>
<dbReference type="Pfam" id="PF00528">
    <property type="entry name" value="BPD_transp_1"/>
    <property type="match status" value="1"/>
</dbReference>
<dbReference type="InterPro" id="IPR050809">
    <property type="entry name" value="UgpAE/MalFG_permease"/>
</dbReference>
<feature type="transmembrane region" description="Helical" evidence="7">
    <location>
        <begin position="158"/>
        <end position="177"/>
    </location>
</feature>
<dbReference type="PANTHER" id="PTHR43227">
    <property type="entry name" value="BLL4140 PROTEIN"/>
    <property type="match status" value="1"/>
</dbReference>
<evidence type="ECO:0000313" key="9">
    <source>
        <dbReference type="EMBL" id="CRL40619.1"/>
    </source>
</evidence>
<feature type="transmembrane region" description="Helical" evidence="7">
    <location>
        <begin position="109"/>
        <end position="129"/>
    </location>
</feature>
<feature type="transmembrane region" description="Helical" evidence="7">
    <location>
        <begin position="216"/>
        <end position="238"/>
    </location>
</feature>
<evidence type="ECO:0000256" key="7">
    <source>
        <dbReference type="RuleBase" id="RU363032"/>
    </source>
</evidence>